<feature type="region of interest" description="Disordered" evidence="1">
    <location>
        <begin position="71"/>
        <end position="105"/>
    </location>
</feature>
<evidence type="ECO:0000313" key="2">
    <source>
        <dbReference type="EMBL" id="KAK5846319.1"/>
    </source>
</evidence>
<keyword evidence="3" id="KW-1185">Reference proteome</keyword>
<protein>
    <submittedName>
        <fullName evidence="2">Uncharacterized protein</fullName>
    </submittedName>
</protein>
<name>A0ABR0R581_GOSAR</name>
<gene>
    <name evidence="2" type="ORF">PVK06_002602</name>
</gene>
<accession>A0ABR0R581</accession>
<organism evidence="2 3">
    <name type="scientific">Gossypium arboreum</name>
    <name type="common">Tree cotton</name>
    <name type="synonym">Gossypium nanking</name>
    <dbReference type="NCBI Taxonomy" id="29729"/>
    <lineage>
        <taxon>Eukaryota</taxon>
        <taxon>Viridiplantae</taxon>
        <taxon>Streptophyta</taxon>
        <taxon>Embryophyta</taxon>
        <taxon>Tracheophyta</taxon>
        <taxon>Spermatophyta</taxon>
        <taxon>Magnoliopsida</taxon>
        <taxon>eudicotyledons</taxon>
        <taxon>Gunneridae</taxon>
        <taxon>Pentapetalae</taxon>
        <taxon>rosids</taxon>
        <taxon>malvids</taxon>
        <taxon>Malvales</taxon>
        <taxon>Malvaceae</taxon>
        <taxon>Malvoideae</taxon>
        <taxon>Gossypium</taxon>
    </lineage>
</organism>
<dbReference type="Proteomes" id="UP001358586">
    <property type="component" value="Chromosome 1"/>
</dbReference>
<dbReference type="EMBL" id="JARKNE010000001">
    <property type="protein sequence ID" value="KAK5846319.1"/>
    <property type="molecule type" value="Genomic_DNA"/>
</dbReference>
<feature type="compositionally biased region" description="Basic and acidic residues" evidence="1">
    <location>
        <begin position="71"/>
        <end position="92"/>
    </location>
</feature>
<reference evidence="2 3" key="1">
    <citation type="submission" date="2023-03" db="EMBL/GenBank/DDBJ databases">
        <title>WGS of Gossypium arboreum.</title>
        <authorList>
            <person name="Yu D."/>
        </authorList>
    </citation>
    <scope>NUCLEOTIDE SEQUENCE [LARGE SCALE GENOMIC DNA]</scope>
    <source>
        <tissue evidence="2">Leaf</tissue>
    </source>
</reference>
<evidence type="ECO:0000256" key="1">
    <source>
        <dbReference type="SAM" id="MobiDB-lite"/>
    </source>
</evidence>
<proteinExistence type="predicted"/>
<evidence type="ECO:0000313" key="3">
    <source>
        <dbReference type="Proteomes" id="UP001358586"/>
    </source>
</evidence>
<comment type="caution">
    <text evidence="2">The sequence shown here is derived from an EMBL/GenBank/DDBJ whole genome shotgun (WGS) entry which is preliminary data.</text>
</comment>
<sequence>MREVVFVSRWHQEELKDLVKSDMDMEEARGRYQMWDQGVEANNGVKGKGVVRELSRRFHRVNQINEFARQMREDDDAHNMISKSHAELEERPIGTVDGKKRQRVK</sequence>